<dbReference type="EMBL" id="LN902844">
    <property type="protein sequence ID" value="CDI98314.1"/>
    <property type="molecule type" value="Genomic_DNA"/>
</dbReference>
<name>A0A087W1I1_ECHMU</name>
<dbReference type="Proteomes" id="UP000017246">
    <property type="component" value="Unassembled WGS sequence"/>
</dbReference>
<proteinExistence type="predicted"/>
<sequence length="90" mass="10258">MCVWASQYLGPNILLPPNHADTSALENVTSALRHDLQPMLVVSRLLPILVISDLPRHFGLLRLQGRPVMRHSWQWQANPIQVNNYPRIDG</sequence>
<reference evidence="1" key="2">
    <citation type="submission" date="2015-11" db="EMBL/GenBank/DDBJ databases">
        <authorList>
            <person name="Zhang Y."/>
            <person name="Guo Z."/>
        </authorList>
    </citation>
    <scope>NUCLEOTIDE SEQUENCE</scope>
</reference>
<accession>A0A087W1I1</accession>
<reference evidence="1" key="1">
    <citation type="journal article" date="2013" name="Nature">
        <title>The genomes of four tapeworm species reveal adaptations to parasitism.</title>
        <authorList>
            <person name="Tsai I.J."/>
            <person name="Zarowiecki M."/>
            <person name="Holroyd N."/>
            <person name="Garciarrubio A."/>
            <person name="Sanchez-Flores A."/>
            <person name="Brooks K.L."/>
            <person name="Tracey A."/>
            <person name="Bobes R.J."/>
            <person name="Fragoso G."/>
            <person name="Sciutto E."/>
            <person name="Aslett M."/>
            <person name="Beasley H."/>
            <person name="Bennett H.M."/>
            <person name="Cai J."/>
            <person name="Camicia F."/>
            <person name="Clark R."/>
            <person name="Cucher M."/>
            <person name="De Silva N."/>
            <person name="Day T.A."/>
            <person name="Deplazes P."/>
            <person name="Estrada K."/>
            <person name="Fernandez C."/>
            <person name="Holland P.W."/>
            <person name="Hou J."/>
            <person name="Hu S."/>
            <person name="Huckvale T."/>
            <person name="Hung S.S."/>
            <person name="Kamenetzky L."/>
            <person name="Keane J.A."/>
            <person name="Kiss F."/>
            <person name="Koziol U."/>
            <person name="Lambert O."/>
            <person name="Liu K."/>
            <person name="Luo X."/>
            <person name="Luo Y."/>
            <person name="Macchiaroli N."/>
            <person name="Nichol S."/>
            <person name="Paps J."/>
            <person name="Parkinson J."/>
            <person name="Pouchkina-Stantcheva N."/>
            <person name="Riddiford N."/>
            <person name="Rosenzvit M."/>
            <person name="Salinas G."/>
            <person name="Wasmuth J.D."/>
            <person name="Zamanian M."/>
            <person name="Zheng Y."/>
            <person name="Cai X."/>
            <person name="Soberon X."/>
            <person name="Olson P.D."/>
            <person name="Laclette J.P."/>
            <person name="Brehm K."/>
            <person name="Berriman M."/>
            <person name="Garciarrubio A."/>
            <person name="Bobes R.J."/>
            <person name="Fragoso G."/>
            <person name="Sanchez-Flores A."/>
            <person name="Estrada K."/>
            <person name="Cevallos M.A."/>
            <person name="Morett E."/>
            <person name="Gonzalez V."/>
            <person name="Portillo T."/>
            <person name="Ochoa-Leyva A."/>
            <person name="Jose M.V."/>
            <person name="Sciutto E."/>
            <person name="Landa A."/>
            <person name="Jimenez L."/>
            <person name="Valdes V."/>
            <person name="Carrero J.C."/>
            <person name="Larralde C."/>
            <person name="Morales-Montor J."/>
            <person name="Limon-Lason J."/>
            <person name="Soberon X."/>
            <person name="Laclette J.P."/>
        </authorList>
    </citation>
    <scope>NUCLEOTIDE SEQUENCE [LARGE SCALE GENOMIC DNA]</scope>
</reference>
<dbReference type="AlphaFoldDB" id="A0A087W1I1"/>
<evidence type="ECO:0000313" key="2">
    <source>
        <dbReference type="Proteomes" id="UP000017246"/>
    </source>
</evidence>
<organism evidence="1 2">
    <name type="scientific">Echinococcus multilocularis</name>
    <name type="common">Fox tapeworm</name>
    <dbReference type="NCBI Taxonomy" id="6211"/>
    <lineage>
        <taxon>Eukaryota</taxon>
        <taxon>Metazoa</taxon>
        <taxon>Spiralia</taxon>
        <taxon>Lophotrochozoa</taxon>
        <taxon>Platyhelminthes</taxon>
        <taxon>Cestoda</taxon>
        <taxon>Eucestoda</taxon>
        <taxon>Cyclophyllidea</taxon>
        <taxon>Taeniidae</taxon>
        <taxon>Echinococcus</taxon>
    </lineage>
</organism>
<gene>
    <name evidence="1" type="ORF">EmuJ_000215700</name>
</gene>
<evidence type="ECO:0000313" key="1">
    <source>
        <dbReference type="EMBL" id="CDI98314.1"/>
    </source>
</evidence>
<keyword evidence="2" id="KW-1185">Reference proteome</keyword>
<protein>
    <submittedName>
        <fullName evidence="1">Uncharacterized protein</fullName>
    </submittedName>
</protein>